<comment type="caution">
    <text evidence="1">The sequence shown here is derived from an EMBL/GenBank/DDBJ whole genome shotgun (WGS) entry which is preliminary data.</text>
</comment>
<dbReference type="Proteomes" id="UP000576082">
    <property type="component" value="Unassembled WGS sequence"/>
</dbReference>
<protein>
    <submittedName>
        <fullName evidence="1">SusD/RagB family nutrient-binding outer membrane lipoprotein</fullName>
    </submittedName>
</protein>
<dbReference type="PROSITE" id="PS51257">
    <property type="entry name" value="PROKAR_LIPOPROTEIN"/>
    <property type="match status" value="1"/>
</dbReference>
<gene>
    <name evidence="1" type="ORF">HHU12_05060</name>
</gene>
<evidence type="ECO:0000313" key="1">
    <source>
        <dbReference type="EMBL" id="NME67326.1"/>
    </source>
</evidence>
<keyword evidence="2" id="KW-1185">Reference proteome</keyword>
<dbReference type="Pfam" id="PF12771">
    <property type="entry name" value="SusD-like_2"/>
    <property type="match status" value="1"/>
</dbReference>
<name>A0A7X9P0J5_9BACT</name>
<accession>A0A7X9P0J5</accession>
<dbReference type="AlphaFoldDB" id="A0A7X9P0J5"/>
<sequence length="495" mass="54363">MKNIFKNILLAATITAGSMSCNKLVEGESISPNDPQSAPAELVLPSAELALGFVHEGEMARLAGMWSGYFTGSDRQYIGLNSYNATAGDFDSPWENLYTSSITNAMLALKEAEEKNNRILAGQAKVVLAIGLGVAADLWGNVPASEVGDYENIPMPKYDDQASVYTYVQTLLTDAIEDIESAQGFGSKNLINTNIEAINTLKAKFYLHAKDYANAYAYAEKGITSSASDMTLSHEGATPYVNANTYWMFLEYDRSGYMTAETAYAPGFIEGRSNAKTDYQHIWNYLYTNEGWYGAPEPNSHPSFWGGQGNGFFDIATNFPITTYHQGLLIKAEAAAREGMLTESLTALNEYRAYMEKGGYLHPQYQTYLEPILDGSGEPVLDADEKPTYDTLAMKYEALTTADFAVGGMLNPDGLAEGRAYIREILAEKYVASVGLLEGFSDLRRTIKENDVRVQVPVLSGSSIPLRFVYPQVEINTNTNMPEVVDLFTPTPVNQ</sequence>
<dbReference type="InterPro" id="IPR011990">
    <property type="entry name" value="TPR-like_helical_dom_sf"/>
</dbReference>
<evidence type="ECO:0000313" key="2">
    <source>
        <dbReference type="Proteomes" id="UP000576082"/>
    </source>
</evidence>
<proteinExistence type="predicted"/>
<dbReference type="InterPro" id="IPR041662">
    <property type="entry name" value="SusD-like_2"/>
</dbReference>
<dbReference type="EMBL" id="JABANE010000009">
    <property type="protein sequence ID" value="NME67326.1"/>
    <property type="molecule type" value="Genomic_DNA"/>
</dbReference>
<dbReference type="Gene3D" id="1.25.40.390">
    <property type="match status" value="1"/>
</dbReference>
<keyword evidence="1" id="KW-0449">Lipoprotein</keyword>
<organism evidence="1 2">
    <name type="scientific">Flammeovirga aprica JL-4</name>
    <dbReference type="NCBI Taxonomy" id="694437"/>
    <lineage>
        <taxon>Bacteria</taxon>
        <taxon>Pseudomonadati</taxon>
        <taxon>Bacteroidota</taxon>
        <taxon>Cytophagia</taxon>
        <taxon>Cytophagales</taxon>
        <taxon>Flammeovirgaceae</taxon>
        <taxon>Flammeovirga</taxon>
    </lineage>
</organism>
<dbReference type="RefSeq" id="WP_169655588.1">
    <property type="nucleotide sequence ID" value="NZ_JABANE010000009.1"/>
</dbReference>
<dbReference type="SUPFAM" id="SSF48452">
    <property type="entry name" value="TPR-like"/>
    <property type="match status" value="1"/>
</dbReference>
<reference evidence="1 2" key="1">
    <citation type="submission" date="2020-04" db="EMBL/GenBank/DDBJ databases">
        <title>Flammeovirga sp. SR4, a novel species isolated from seawater.</title>
        <authorList>
            <person name="Wang X."/>
        </authorList>
    </citation>
    <scope>NUCLEOTIDE SEQUENCE [LARGE SCALE GENOMIC DNA]</scope>
    <source>
        <strain evidence="1 2">ATCC 23126</strain>
    </source>
</reference>